<protein>
    <submittedName>
        <fullName evidence="1">Uncharacterized protein</fullName>
    </submittedName>
</protein>
<dbReference type="EMBL" id="GBRH01184039">
    <property type="protein sequence ID" value="JAE13857.1"/>
    <property type="molecule type" value="Transcribed_RNA"/>
</dbReference>
<evidence type="ECO:0000313" key="1">
    <source>
        <dbReference type="EMBL" id="JAE13857.1"/>
    </source>
</evidence>
<accession>A0A0A9FNJ0</accession>
<organism evidence="1">
    <name type="scientific">Arundo donax</name>
    <name type="common">Giant reed</name>
    <name type="synonym">Donax arundinaceus</name>
    <dbReference type="NCBI Taxonomy" id="35708"/>
    <lineage>
        <taxon>Eukaryota</taxon>
        <taxon>Viridiplantae</taxon>
        <taxon>Streptophyta</taxon>
        <taxon>Embryophyta</taxon>
        <taxon>Tracheophyta</taxon>
        <taxon>Spermatophyta</taxon>
        <taxon>Magnoliopsida</taxon>
        <taxon>Liliopsida</taxon>
        <taxon>Poales</taxon>
        <taxon>Poaceae</taxon>
        <taxon>PACMAD clade</taxon>
        <taxon>Arundinoideae</taxon>
        <taxon>Arundineae</taxon>
        <taxon>Arundo</taxon>
    </lineage>
</organism>
<dbReference type="AlphaFoldDB" id="A0A0A9FNJ0"/>
<name>A0A0A9FNJ0_ARUDO</name>
<sequence length="20" mass="2292">MKSKGWIRQTLHYGLASTTI</sequence>
<reference evidence="1" key="2">
    <citation type="journal article" date="2015" name="Data Brief">
        <title>Shoot transcriptome of the giant reed, Arundo donax.</title>
        <authorList>
            <person name="Barrero R.A."/>
            <person name="Guerrero F.D."/>
            <person name="Moolhuijzen P."/>
            <person name="Goolsby J.A."/>
            <person name="Tidwell J."/>
            <person name="Bellgard S.E."/>
            <person name="Bellgard M.I."/>
        </authorList>
    </citation>
    <scope>NUCLEOTIDE SEQUENCE</scope>
    <source>
        <tissue evidence="1">Shoot tissue taken approximately 20 cm above the soil surface</tissue>
    </source>
</reference>
<reference evidence="1" key="1">
    <citation type="submission" date="2014-09" db="EMBL/GenBank/DDBJ databases">
        <authorList>
            <person name="Magalhaes I.L.F."/>
            <person name="Oliveira U."/>
            <person name="Santos F.R."/>
            <person name="Vidigal T.H.D.A."/>
            <person name="Brescovit A.D."/>
            <person name="Santos A.J."/>
        </authorList>
    </citation>
    <scope>NUCLEOTIDE SEQUENCE</scope>
    <source>
        <tissue evidence="1">Shoot tissue taken approximately 20 cm above the soil surface</tissue>
    </source>
</reference>
<proteinExistence type="predicted"/>